<keyword evidence="3" id="KW-1185">Reference proteome</keyword>
<proteinExistence type="predicted"/>
<accession>F4QGN2</accession>
<dbReference type="InterPro" id="IPR016181">
    <property type="entry name" value="Acyl_CoA_acyltransferase"/>
</dbReference>
<protein>
    <recommendedName>
        <fullName evidence="1">BioF2-like acetyltransferase domain-containing protein</fullName>
    </recommendedName>
</protein>
<evidence type="ECO:0000313" key="2">
    <source>
        <dbReference type="EMBL" id="EGF92484.1"/>
    </source>
</evidence>
<organism evidence="2 3">
    <name type="scientific">Asticcacaulis biprosthecium C19</name>
    <dbReference type="NCBI Taxonomy" id="715226"/>
    <lineage>
        <taxon>Bacteria</taxon>
        <taxon>Pseudomonadati</taxon>
        <taxon>Pseudomonadota</taxon>
        <taxon>Alphaproteobacteria</taxon>
        <taxon>Caulobacterales</taxon>
        <taxon>Caulobacteraceae</taxon>
        <taxon>Asticcacaulis</taxon>
    </lineage>
</organism>
<dbReference type="InterPro" id="IPR038740">
    <property type="entry name" value="BioF2-like_GNAT_dom"/>
</dbReference>
<dbReference type="STRING" id="715226.ABI_09210"/>
<gene>
    <name evidence="2" type="ORF">ABI_09210</name>
</gene>
<evidence type="ECO:0000313" key="3">
    <source>
        <dbReference type="Proteomes" id="UP000006512"/>
    </source>
</evidence>
<dbReference type="Proteomes" id="UP000006512">
    <property type="component" value="Unassembled WGS sequence"/>
</dbReference>
<dbReference type="EMBL" id="GL883077">
    <property type="protein sequence ID" value="EGF92484.1"/>
    <property type="molecule type" value="Genomic_DNA"/>
</dbReference>
<dbReference type="AlphaFoldDB" id="F4QGN2"/>
<dbReference type="eggNOG" id="COG5653">
    <property type="taxonomic scope" value="Bacteria"/>
</dbReference>
<dbReference type="Pfam" id="PF13480">
    <property type="entry name" value="Acetyltransf_6"/>
    <property type="match status" value="1"/>
</dbReference>
<name>F4QGN2_9CAUL</name>
<dbReference type="SUPFAM" id="SSF55729">
    <property type="entry name" value="Acyl-CoA N-acyltransferases (Nat)"/>
    <property type="match status" value="1"/>
</dbReference>
<dbReference type="OrthoDB" id="4700839at2"/>
<dbReference type="RefSeq" id="WP_006271659.1">
    <property type="nucleotide sequence ID" value="NZ_GL883077.1"/>
</dbReference>
<reference evidence="3" key="1">
    <citation type="submission" date="2011-03" db="EMBL/GenBank/DDBJ databases">
        <title>Draft genome sequence of Brevundimonas diminuta.</title>
        <authorList>
            <person name="Brown P.J.B."/>
            <person name="Buechlein A."/>
            <person name="Hemmerich C."/>
            <person name="Brun Y.V."/>
        </authorList>
    </citation>
    <scope>NUCLEOTIDE SEQUENCE [LARGE SCALE GENOMIC DNA]</scope>
    <source>
        <strain evidence="3">C19</strain>
    </source>
</reference>
<feature type="domain" description="BioF2-like acetyltransferase" evidence="1">
    <location>
        <begin position="151"/>
        <end position="294"/>
    </location>
</feature>
<dbReference type="HOGENOM" id="CLU_058581_0_0_5"/>
<evidence type="ECO:0000259" key="1">
    <source>
        <dbReference type="Pfam" id="PF13480"/>
    </source>
</evidence>
<sequence>MLTCTLYKAHDLPPSEIAYWRDLAAVTPDFASPLLSPDFMQAVAQVRDDVYVAVYRRGAQTIGFLAHHRRPNRFARPVGAPFSDYCAIITAPDPGFTIAQALELAGIDRFHVAGIVDPYGIFGEPIANATPEDAYAIDLRDDEPGNNVVKKLAKNINRLRRQLADQVGEPRFIIGDDNRRHFDAMIDLKRAQVRQTGLHDFLAAPWVQRLMDNLMAAPKDGLHGCLVTLMAGDTPLMYQFGPRLADRAHPWISSYDPAFGAYSPGQIFLNDCRMPLKEAGISWYDLSTGQQHYKPAFCNHHSIVHNAMVFSSSPAGRFKQGFLKAGRRLQRAIRPVDHLLNRIDRRMDVIASLELDTVARLRGFTHAVVTAPKRKGSSDA</sequence>